<organism evidence="1 2">
    <name type="scientific">Faucicola osloensis</name>
    <name type="common">Moraxella osloensis</name>
    <dbReference type="NCBI Taxonomy" id="34062"/>
    <lineage>
        <taxon>Bacteria</taxon>
        <taxon>Pseudomonadati</taxon>
        <taxon>Pseudomonadota</taxon>
        <taxon>Gammaproteobacteria</taxon>
        <taxon>Moraxellales</taxon>
        <taxon>Moraxellaceae</taxon>
        <taxon>Faucicola</taxon>
    </lineage>
</organism>
<dbReference type="EMBL" id="CP024443">
    <property type="protein sequence ID" value="ATR78129.1"/>
    <property type="molecule type" value="Genomic_DNA"/>
</dbReference>
<evidence type="ECO:0000313" key="1">
    <source>
        <dbReference type="EMBL" id="ATR78129.1"/>
    </source>
</evidence>
<gene>
    <name evidence="1" type="ORF">NP7_01865</name>
</gene>
<proteinExistence type="predicted"/>
<evidence type="ECO:0000313" key="2">
    <source>
        <dbReference type="Proteomes" id="UP000229340"/>
    </source>
</evidence>
<protein>
    <submittedName>
        <fullName evidence="1">Uncharacterized protein</fullName>
    </submittedName>
</protein>
<reference evidence="2" key="1">
    <citation type="submission" date="2017-11" db="EMBL/GenBank/DDBJ databases">
        <title>Complete genome sequence of Moraxella osloensis NP7 isolated from human skin.</title>
        <authorList>
            <person name="Lee K."/>
            <person name="Lim J.Y."/>
            <person name="Hwang I."/>
        </authorList>
    </citation>
    <scope>NUCLEOTIDE SEQUENCE [LARGE SCALE GENOMIC DNA]</scope>
    <source>
        <strain evidence="2">NP7</strain>
    </source>
</reference>
<dbReference type="AlphaFoldDB" id="A0A2D2LSW7"/>
<accession>A0A2D2LSW7</accession>
<dbReference type="Proteomes" id="UP000229340">
    <property type="component" value="Chromosome"/>
</dbReference>
<dbReference type="RefSeq" id="WP_100269486.1">
    <property type="nucleotide sequence ID" value="NZ_CP024443.1"/>
</dbReference>
<name>A0A2D2LSW7_FAUOS</name>
<sequence length="165" mass="18925">MDEILKDISNLRGKFSDTSELLNEIDKISVNFPTSKKKKYKLLENLVSELIGNIQAKNYQNSIAISRLIFLSDLENPLGEVRKQGVFRTSKYNYNNKIIKAIINDLKNLNVFHLDDNDYIESILNLISMANDVRSEKEKIVATLKSKKNFFKTMLAFGELAFGEL</sequence>